<feature type="compositionally biased region" description="Basic and acidic residues" evidence="3">
    <location>
        <begin position="1"/>
        <end position="14"/>
    </location>
</feature>
<organism evidence="5 6">
    <name type="scientific">Steinernema glaseri</name>
    <dbReference type="NCBI Taxonomy" id="37863"/>
    <lineage>
        <taxon>Eukaryota</taxon>
        <taxon>Metazoa</taxon>
        <taxon>Ecdysozoa</taxon>
        <taxon>Nematoda</taxon>
        <taxon>Chromadorea</taxon>
        <taxon>Rhabditida</taxon>
        <taxon>Tylenchina</taxon>
        <taxon>Panagrolaimomorpha</taxon>
        <taxon>Strongyloidoidea</taxon>
        <taxon>Steinernematidae</taxon>
        <taxon>Steinernema</taxon>
    </lineage>
</organism>
<dbReference type="InterPro" id="IPR051846">
    <property type="entry name" value="SH2_domain_adapters"/>
</dbReference>
<dbReference type="PROSITE" id="PS50001">
    <property type="entry name" value="SH2"/>
    <property type="match status" value="1"/>
</dbReference>
<dbReference type="PANTHER" id="PTHR15127:SF32">
    <property type="entry name" value="HEAVYWEIGHT, ISOFORM A"/>
    <property type="match status" value="1"/>
</dbReference>
<dbReference type="SUPFAM" id="SSF55550">
    <property type="entry name" value="SH2 domain"/>
    <property type="match status" value="1"/>
</dbReference>
<dbReference type="Gene3D" id="3.30.505.10">
    <property type="entry name" value="SH2 domain"/>
    <property type="match status" value="1"/>
</dbReference>
<dbReference type="PANTHER" id="PTHR15127">
    <property type="entry name" value="HEAVYWEIGHT, ISOFORM A"/>
    <property type="match status" value="1"/>
</dbReference>
<reference evidence="6" key="1">
    <citation type="submission" date="2016-11" db="UniProtKB">
        <authorList>
            <consortium name="WormBaseParasite"/>
        </authorList>
    </citation>
    <scope>IDENTIFICATION</scope>
</reference>
<evidence type="ECO:0000256" key="2">
    <source>
        <dbReference type="PROSITE-ProRule" id="PRU00191"/>
    </source>
</evidence>
<dbReference type="Pfam" id="PF00017">
    <property type="entry name" value="SH2"/>
    <property type="match status" value="1"/>
</dbReference>
<keyword evidence="5" id="KW-1185">Reference proteome</keyword>
<evidence type="ECO:0000259" key="4">
    <source>
        <dbReference type="PROSITE" id="PS50001"/>
    </source>
</evidence>
<dbReference type="GO" id="GO:0001784">
    <property type="term" value="F:phosphotyrosine residue binding"/>
    <property type="evidence" value="ECO:0007669"/>
    <property type="project" value="TreeGrafter"/>
</dbReference>
<proteinExistence type="predicted"/>
<evidence type="ECO:0000313" key="5">
    <source>
        <dbReference type="Proteomes" id="UP000095287"/>
    </source>
</evidence>
<feature type="domain" description="SH2" evidence="4">
    <location>
        <begin position="120"/>
        <end position="228"/>
    </location>
</feature>
<evidence type="ECO:0000256" key="3">
    <source>
        <dbReference type="SAM" id="MobiDB-lite"/>
    </source>
</evidence>
<keyword evidence="1 2" id="KW-0727">SH2 domain</keyword>
<dbReference type="InterPro" id="IPR000980">
    <property type="entry name" value="SH2"/>
</dbReference>
<feature type="region of interest" description="Disordered" evidence="3">
    <location>
        <begin position="1"/>
        <end position="112"/>
    </location>
</feature>
<sequence>MEEEHYDVPWEYKKTRYPTQRPHSAAGSIPLGGDSPSPTSAYRCGIPGELVDHRLSKAHASRQSLTARPRPPAPNENSPVEPSSSRRFGKLRENGNVPSSSSSHRHRVRASHTSFDRDNLIHDESVDRAAAENLLRDVECGCFLLRKRPEGNMALSLKSGQGLCSSASSLRTVSGIILHIKLEERENRWILGEGPSFSSVRSVIRYYSHSSHTLPIRGAEHIQLRSPVLVHRFTV</sequence>
<feature type="compositionally biased region" description="Low complexity" evidence="3">
    <location>
        <begin position="75"/>
        <end position="85"/>
    </location>
</feature>
<dbReference type="WBParaSite" id="L893_g30322.t1">
    <property type="protein sequence ID" value="L893_g30322.t1"/>
    <property type="gene ID" value="L893_g30322"/>
</dbReference>
<protein>
    <submittedName>
        <fullName evidence="6">SH2 domain-containing protein</fullName>
    </submittedName>
</protein>
<evidence type="ECO:0000313" key="6">
    <source>
        <dbReference type="WBParaSite" id="L893_g30322.t1"/>
    </source>
</evidence>
<dbReference type="Proteomes" id="UP000095287">
    <property type="component" value="Unplaced"/>
</dbReference>
<accession>A0A1I7ZWP0</accession>
<dbReference type="SMART" id="SM00252">
    <property type="entry name" value="SH2"/>
    <property type="match status" value="1"/>
</dbReference>
<name>A0A1I7ZWP0_9BILA</name>
<dbReference type="AlphaFoldDB" id="A0A1I7ZWP0"/>
<dbReference type="InterPro" id="IPR036860">
    <property type="entry name" value="SH2_dom_sf"/>
</dbReference>
<evidence type="ECO:0000256" key="1">
    <source>
        <dbReference type="ARBA" id="ARBA00022999"/>
    </source>
</evidence>